<dbReference type="GO" id="GO:0005851">
    <property type="term" value="C:eukaryotic translation initiation factor 2B complex"/>
    <property type="evidence" value="ECO:0007669"/>
    <property type="project" value="TreeGrafter"/>
</dbReference>
<evidence type="ECO:0000256" key="4">
    <source>
        <dbReference type="ARBA" id="ARBA00022540"/>
    </source>
</evidence>
<dbReference type="SUPFAM" id="SSF53448">
    <property type="entry name" value="Nucleotide-diphospho-sugar transferases"/>
    <property type="match status" value="1"/>
</dbReference>
<dbReference type="InterPro" id="IPR005835">
    <property type="entry name" value="NTP_transferase_dom"/>
</dbReference>
<sequence>MDFEVSHSQPNVREFLAVILSGFGNELVPLSSDHGDEPCPKALLPIANKPMLDYPLAWLEQSGVKDVLLICPTSHRSAISHYIHSDTSSAIATLRINLQTFDESQDLNSGTSAVLKHFSHLIQQDFILLPCDFIPPPSLPLNRILNKFRTESVSDGCLATTCWFEAQRPDKAGPEEWGPSSPAVPIVWDEQTGTLLHIDTPDDADRNVEELDLRMSLLNWYPRTKLSTKFQDSHVYVCRRSVLDALGQKHHLESFREEFIPWLCKLQYQSTKREKYGGVVANSSNTASQSMALHHSTSQVVDDITHPVASSSPLNDKDISLSIPPSPTGHETDLLVQASLRVGVVLHKATAGYAARANTLHTFLELNRHFLSKTTYTPPTDPKDRALLDPKIQISSDSIVGDSTRIEERTTIKRSVIGNHCIIGKMVKITGCVLQDHCVLADGAKLDGCILGKNTKIGAKAELSRCVTQAGYEVDAGESLKNEKLDVSDWTAHSDDGADGESDEEEQEEESDESGDTD</sequence>
<accession>A0A067PUK3</accession>
<dbReference type="InParanoid" id="A0A067PUK3"/>
<evidence type="ECO:0000313" key="13">
    <source>
        <dbReference type="EMBL" id="KDQ57545.1"/>
    </source>
</evidence>
<evidence type="ECO:0000256" key="2">
    <source>
        <dbReference type="ARBA" id="ARBA00007878"/>
    </source>
</evidence>
<feature type="region of interest" description="Disordered" evidence="10">
    <location>
        <begin position="483"/>
        <end position="518"/>
    </location>
</feature>
<evidence type="ECO:0000256" key="7">
    <source>
        <dbReference type="ARBA" id="ARBA00044229"/>
    </source>
</evidence>
<protein>
    <recommendedName>
        <fullName evidence="6">Translation initiation factor eIF2B subunit gamma</fullName>
    </recommendedName>
    <alternativeName>
        <fullName evidence="7">eIF2B GDP-GTP exchange factor subunit gamma</fullName>
    </alternativeName>
</protein>
<feature type="domain" description="EIF2B subunit epsilon/gamma LbH" evidence="12">
    <location>
        <begin position="388"/>
        <end position="475"/>
    </location>
</feature>
<evidence type="ECO:0000313" key="14">
    <source>
        <dbReference type="Proteomes" id="UP000027265"/>
    </source>
</evidence>
<evidence type="ECO:0000256" key="6">
    <source>
        <dbReference type="ARBA" id="ARBA00044196"/>
    </source>
</evidence>
<evidence type="ECO:0000256" key="1">
    <source>
        <dbReference type="ARBA" id="ARBA00004514"/>
    </source>
</evidence>
<dbReference type="CDD" id="cd04652">
    <property type="entry name" value="LbH_eIF2B_gamma_C"/>
    <property type="match status" value="1"/>
</dbReference>
<dbReference type="GO" id="GO:0002183">
    <property type="term" value="P:cytoplasmic translational initiation"/>
    <property type="evidence" value="ECO:0007669"/>
    <property type="project" value="TreeGrafter"/>
</dbReference>
<reference evidence="14" key="1">
    <citation type="journal article" date="2014" name="Proc. Natl. Acad. Sci. U.S.A.">
        <title>Extensive sampling of basidiomycete genomes demonstrates inadequacy of the white-rot/brown-rot paradigm for wood decay fungi.</title>
        <authorList>
            <person name="Riley R."/>
            <person name="Salamov A.A."/>
            <person name="Brown D.W."/>
            <person name="Nagy L.G."/>
            <person name="Floudas D."/>
            <person name="Held B.W."/>
            <person name="Levasseur A."/>
            <person name="Lombard V."/>
            <person name="Morin E."/>
            <person name="Otillar R."/>
            <person name="Lindquist E.A."/>
            <person name="Sun H."/>
            <person name="LaButti K.M."/>
            <person name="Schmutz J."/>
            <person name="Jabbour D."/>
            <person name="Luo H."/>
            <person name="Baker S.E."/>
            <person name="Pisabarro A.G."/>
            <person name="Walton J.D."/>
            <person name="Blanchette R.A."/>
            <person name="Henrissat B."/>
            <person name="Martin F."/>
            <person name="Cullen D."/>
            <person name="Hibbett D.S."/>
            <person name="Grigoriev I.V."/>
        </authorList>
    </citation>
    <scope>NUCLEOTIDE SEQUENCE [LARGE SCALE GENOMIC DNA]</scope>
    <source>
        <strain evidence="14">MUCL 33604</strain>
    </source>
</reference>
<dbReference type="Gene3D" id="2.160.10.10">
    <property type="entry name" value="Hexapeptide repeat proteins"/>
    <property type="match status" value="1"/>
</dbReference>
<dbReference type="GO" id="GO:0005085">
    <property type="term" value="F:guanyl-nucleotide exchange factor activity"/>
    <property type="evidence" value="ECO:0007669"/>
    <property type="project" value="TreeGrafter"/>
</dbReference>
<dbReference type="PANTHER" id="PTHR45989:SF1">
    <property type="entry name" value="TRANSLATION INITIATION FACTOR EIF-2B SUBUNIT GAMMA"/>
    <property type="match status" value="1"/>
</dbReference>
<keyword evidence="4" id="KW-0396">Initiation factor</keyword>
<dbReference type="InterPro" id="IPR029044">
    <property type="entry name" value="Nucleotide-diphossugar_trans"/>
</dbReference>
<keyword evidence="3" id="KW-0963">Cytoplasm</keyword>
<feature type="compositionally biased region" description="Acidic residues" evidence="10">
    <location>
        <begin position="497"/>
        <end position="518"/>
    </location>
</feature>
<dbReference type="GO" id="GO:0005829">
    <property type="term" value="C:cytosol"/>
    <property type="evidence" value="ECO:0007669"/>
    <property type="project" value="UniProtKB-SubCell"/>
</dbReference>
<dbReference type="Pfam" id="PF25084">
    <property type="entry name" value="LbH_EIF2B"/>
    <property type="match status" value="1"/>
</dbReference>
<dbReference type="Gene3D" id="3.90.550.10">
    <property type="entry name" value="Spore Coat Polysaccharide Biosynthesis Protein SpsA, Chain A"/>
    <property type="match status" value="1"/>
</dbReference>
<dbReference type="STRING" id="933084.A0A067PUK3"/>
<dbReference type="Pfam" id="PF00483">
    <property type="entry name" value="NTP_transferase"/>
    <property type="match status" value="1"/>
</dbReference>
<keyword evidence="14" id="KW-1185">Reference proteome</keyword>
<comment type="subunit">
    <text evidence="9">Component of the translation initiation factor 2B (eIF2B) complex which is a heterodecamer of two sets of five different subunits: alpha, beta, gamma, delta and epsilon. Subunits alpha, beta and delta comprise a regulatory subcomplex and subunits epsilon and gamma comprise a catalytic subcomplex. Within the complex, the hexameric regulatory complex resides at the center, with the two heterodimeric catalytic subcomplexes bound on opposite sides.</text>
</comment>
<evidence type="ECO:0000259" key="12">
    <source>
        <dbReference type="Pfam" id="PF25084"/>
    </source>
</evidence>
<dbReference type="EMBL" id="KL197719">
    <property type="protein sequence ID" value="KDQ57545.1"/>
    <property type="molecule type" value="Genomic_DNA"/>
</dbReference>
<dbReference type="FunCoup" id="A0A067PUK3">
    <property type="interactions" value="362"/>
</dbReference>
<dbReference type="HOGENOM" id="CLU_016743_3_0_1"/>
<keyword evidence="5" id="KW-0648">Protein biosynthesis</keyword>
<comment type="function">
    <text evidence="8">Acts as a component of the translation initiation factor 2B (eIF2B) complex, which catalyzes the exchange of GDP for GTP on the eukaryotic initiation factor 2 (eIF2) complex gamma subunit. Its guanine nucleotide exchange factor activity is repressed when bound to eIF2 complex phosphorylated on the alpha subunit, thereby limiting the amount of methionyl-initiator methionine tRNA available to the ribosome and consequently global translation is repressed.</text>
</comment>
<proteinExistence type="inferred from homology"/>
<organism evidence="13 14">
    <name type="scientific">Jaapia argillacea MUCL 33604</name>
    <dbReference type="NCBI Taxonomy" id="933084"/>
    <lineage>
        <taxon>Eukaryota</taxon>
        <taxon>Fungi</taxon>
        <taxon>Dikarya</taxon>
        <taxon>Basidiomycota</taxon>
        <taxon>Agaricomycotina</taxon>
        <taxon>Agaricomycetes</taxon>
        <taxon>Agaricomycetidae</taxon>
        <taxon>Jaapiales</taxon>
        <taxon>Jaapiaceae</taxon>
        <taxon>Jaapia</taxon>
    </lineage>
</organism>
<comment type="similarity">
    <text evidence="2">Belongs to the eIF-2B gamma/epsilon subunits family.</text>
</comment>
<dbReference type="OrthoDB" id="1733332at2759"/>
<feature type="compositionally biased region" description="Basic and acidic residues" evidence="10">
    <location>
        <begin position="483"/>
        <end position="496"/>
    </location>
</feature>
<dbReference type="InterPro" id="IPR056764">
    <property type="entry name" value="LbH_EIF2B3/5"/>
</dbReference>
<gene>
    <name evidence="13" type="ORF">JAAARDRAFT_35255</name>
</gene>
<dbReference type="AlphaFoldDB" id="A0A067PUK3"/>
<feature type="domain" description="Nucleotidyl transferase" evidence="11">
    <location>
        <begin position="17"/>
        <end position="151"/>
    </location>
</feature>
<comment type="subcellular location">
    <subcellularLocation>
        <location evidence="1">Cytoplasm</location>
        <location evidence="1">Cytosol</location>
    </subcellularLocation>
</comment>
<evidence type="ECO:0000256" key="3">
    <source>
        <dbReference type="ARBA" id="ARBA00022490"/>
    </source>
</evidence>
<dbReference type="InterPro" id="IPR051960">
    <property type="entry name" value="eIF2B_gamma"/>
</dbReference>
<name>A0A067PUK3_9AGAM</name>
<evidence type="ECO:0000256" key="8">
    <source>
        <dbReference type="ARBA" id="ARBA00045373"/>
    </source>
</evidence>
<dbReference type="GO" id="GO:0003743">
    <property type="term" value="F:translation initiation factor activity"/>
    <property type="evidence" value="ECO:0007669"/>
    <property type="project" value="UniProtKB-KW"/>
</dbReference>
<evidence type="ECO:0000256" key="5">
    <source>
        <dbReference type="ARBA" id="ARBA00022917"/>
    </source>
</evidence>
<evidence type="ECO:0000256" key="10">
    <source>
        <dbReference type="SAM" id="MobiDB-lite"/>
    </source>
</evidence>
<evidence type="ECO:0000259" key="11">
    <source>
        <dbReference type="Pfam" id="PF00483"/>
    </source>
</evidence>
<dbReference type="PANTHER" id="PTHR45989">
    <property type="entry name" value="TRANSLATION INITIATION FACTOR EIF-2B SUBUNIT GAMMA"/>
    <property type="match status" value="1"/>
</dbReference>
<dbReference type="Proteomes" id="UP000027265">
    <property type="component" value="Unassembled WGS sequence"/>
</dbReference>
<evidence type="ECO:0000256" key="9">
    <source>
        <dbReference type="ARBA" id="ARBA00046432"/>
    </source>
</evidence>